<reference evidence="2" key="2">
    <citation type="submission" date="2019-04" db="EMBL/GenBank/DDBJ databases">
        <authorList>
            <person name="Zou H."/>
        </authorList>
    </citation>
    <scope>NUCLEOTIDE SEQUENCE</scope>
    <source>
        <strain evidence="2">2015oxa</strain>
    </source>
</reference>
<dbReference type="SUPFAM" id="SSF54593">
    <property type="entry name" value="Glyoxalase/Bleomycin resistance protein/Dihydroxybiphenyl dioxygenase"/>
    <property type="match status" value="1"/>
</dbReference>
<evidence type="ECO:0000313" key="2">
    <source>
        <dbReference type="EMBL" id="MDG5900230.1"/>
    </source>
</evidence>
<dbReference type="InterPro" id="IPR037523">
    <property type="entry name" value="VOC_core"/>
</dbReference>
<sequence length="153" mass="17245">MNIVGLDHFTIRTPILAETVQFYQVILGLTQGWRPRFGFPGHWLYAQEKPILHLVEVGSRALDAYLGESSALFGSGRVDHLSFRGTNLAQMQQHLCRQQCPFRERIVPEIGEHQLFIEDPNGITVEMIFPYARDNAIVGVAMERLAILPEGSA</sequence>
<dbReference type="InterPro" id="IPR004360">
    <property type="entry name" value="Glyas_Fos-R_dOase_dom"/>
</dbReference>
<dbReference type="Proteomes" id="UP001159075">
    <property type="component" value="Unassembled WGS sequence"/>
</dbReference>
<dbReference type="PANTHER" id="PTHR46142">
    <property type="match status" value="1"/>
</dbReference>
<dbReference type="EMBL" id="JAOTLW010000006">
    <property type="protein sequence ID" value="MDI5831404.1"/>
    <property type="molecule type" value="Genomic_DNA"/>
</dbReference>
<dbReference type="EMBL" id="JASGOQ010000001">
    <property type="protein sequence ID" value="MDV5389895.1"/>
    <property type="molecule type" value="Genomic_DNA"/>
</dbReference>
<dbReference type="AlphaFoldDB" id="A0A073KQ76"/>
<dbReference type="Proteomes" id="UP001152518">
    <property type="component" value="Unassembled WGS sequence"/>
</dbReference>
<name>A0A073KQ76_9GAMM</name>
<dbReference type="CDD" id="cd07245">
    <property type="entry name" value="VOC_like"/>
    <property type="match status" value="1"/>
</dbReference>
<evidence type="ECO:0000313" key="5">
    <source>
        <dbReference type="Proteomes" id="UP001159075"/>
    </source>
</evidence>
<keyword evidence="5" id="KW-1185">Reference proteome</keyword>
<dbReference type="Gene3D" id="3.10.180.10">
    <property type="entry name" value="2,3-Dihydroxybiphenyl 1,2-Dioxygenase, domain 1"/>
    <property type="match status" value="1"/>
</dbReference>
<proteinExistence type="predicted"/>
<evidence type="ECO:0000259" key="1">
    <source>
        <dbReference type="PROSITE" id="PS51819"/>
    </source>
</evidence>
<dbReference type="RefSeq" id="WP_037417625.1">
    <property type="nucleotide sequence ID" value="NZ_AP026732.1"/>
</dbReference>
<evidence type="ECO:0000313" key="3">
    <source>
        <dbReference type="EMBL" id="MDI5831404.1"/>
    </source>
</evidence>
<dbReference type="PROSITE" id="PS51819">
    <property type="entry name" value="VOC"/>
    <property type="match status" value="1"/>
</dbReference>
<reference evidence="3 5" key="3">
    <citation type="submission" date="2022-09" db="EMBL/GenBank/DDBJ databases">
        <title>The outer-membrane cytochrome OmcA is essential for infection of Shewanella oneidensis by a zebrafish-associated bacteriophage.</title>
        <authorList>
            <person name="Grenfell A.W."/>
            <person name="Intile P."/>
            <person name="Mcfarlane J."/>
            <person name="Leung D."/>
            <person name="Abdalla K."/>
            <person name="Wold M."/>
            <person name="Kees E."/>
            <person name="Gralnick J."/>
        </authorList>
    </citation>
    <scope>NUCLEOTIDE SEQUENCE [LARGE SCALE GENOMIC DNA]</scope>
    <source>
        <strain evidence="3 5">NF-5</strain>
    </source>
</reference>
<dbReference type="GeneID" id="75189165"/>
<protein>
    <submittedName>
        <fullName evidence="3">VOC family protein</fullName>
    </submittedName>
</protein>
<evidence type="ECO:0000313" key="4">
    <source>
        <dbReference type="EMBL" id="MDV5389895.1"/>
    </source>
</evidence>
<dbReference type="EMBL" id="SUNE01000005">
    <property type="protein sequence ID" value="MDG5900230.1"/>
    <property type="molecule type" value="Genomic_DNA"/>
</dbReference>
<reference evidence="4" key="4">
    <citation type="submission" date="2023-05" db="EMBL/GenBank/DDBJ databases">
        <title>Colonisation of extended spectrum b-lactamase- and carbapenemase-producing bacteria on hospital surfaces from low- and middle-income countries.</title>
        <authorList>
            <person name="Nieto-Rosado M."/>
            <person name="Sands K."/>
            <person name="Iregbu K."/>
            <person name="Zahra R."/>
            <person name="Mazarati J.B."/>
            <person name="Mehtar S."/>
            <person name="Barnards-Group B."/>
            <person name="Walsh T.R."/>
        </authorList>
    </citation>
    <scope>NUCLEOTIDE SEQUENCE</scope>
    <source>
        <strain evidence="4">PP-E493</strain>
    </source>
</reference>
<dbReference type="InterPro" id="IPR029068">
    <property type="entry name" value="Glyas_Bleomycin-R_OHBP_Dase"/>
</dbReference>
<comment type="caution">
    <text evidence="2">The sequence shown here is derived from an EMBL/GenBank/DDBJ whole genome shotgun (WGS) entry which is preliminary data.</text>
</comment>
<accession>A0A073KQ76</accession>
<gene>
    <name evidence="2" type="ORF">E2650_10110</name>
    <name evidence="3" type="ORF">ODY93_07500</name>
    <name evidence="4" type="ORF">QM089_06400</name>
</gene>
<dbReference type="OrthoDB" id="9804944at2"/>
<dbReference type="Pfam" id="PF00903">
    <property type="entry name" value="Glyoxalase"/>
    <property type="match status" value="1"/>
</dbReference>
<organism evidence="2">
    <name type="scientific">Shewanella xiamenensis</name>
    <dbReference type="NCBI Taxonomy" id="332186"/>
    <lineage>
        <taxon>Bacteria</taxon>
        <taxon>Pseudomonadati</taxon>
        <taxon>Pseudomonadota</taxon>
        <taxon>Gammaproteobacteria</taxon>
        <taxon>Alteromonadales</taxon>
        <taxon>Shewanellaceae</taxon>
        <taxon>Shewanella</taxon>
    </lineage>
</organism>
<feature type="domain" description="VOC" evidence="1">
    <location>
        <begin position="5"/>
        <end position="130"/>
    </location>
</feature>
<dbReference type="Proteomes" id="UP001187859">
    <property type="component" value="Unassembled WGS sequence"/>
</dbReference>
<reference evidence="2" key="1">
    <citation type="journal article" date="2019" name="Int J Environ Res Public Health">
        <title>Characterization of Chromosome-Mediated BlaOXA-894 in Shewanella xiamenensis Isolated from Pig Wastewater.</title>
        <authorList>
            <person name="Zou H."/>
            <person name="Zhou Z."/>
            <person name="Xia H."/>
            <person name="Zhao Q."/>
            <person name="Li X."/>
        </authorList>
    </citation>
    <scope>NUCLEOTIDE SEQUENCE</scope>
    <source>
        <strain evidence="2">2015oxa</strain>
    </source>
</reference>
<dbReference type="PANTHER" id="PTHR46142:SF3">
    <property type="entry name" value="F18B13.24 PROTEIN"/>
    <property type="match status" value="1"/>
</dbReference>